<sequence>MLYQSFVPLQELWNTAHRIFDPLSYKETVSERFIPVCLEEAFKLCAYYPIVWCRNEVGDLELIAVRQLRSEVSTLNPDQIRTNCLPLALQAFPFRYKNLSGGDLELGLERTTPMSERNIGTYIYDHLGNFQTGAELKIRSLERFKSNYTCQKILTNNLLRHSMLEPVNMPEQLCKKCQLPDFFAAIEHPDPQLSLQSIPKSDQKMVLTFLTAQRLSLFKMATIIGQSKIFQQK</sequence>
<dbReference type="InterPro" id="IPR010836">
    <property type="entry name" value="SapC"/>
</dbReference>
<name>A0A850Q512_9RHOB</name>
<proteinExistence type="predicted"/>
<evidence type="ECO:0000313" key="2">
    <source>
        <dbReference type="Proteomes" id="UP000592216"/>
    </source>
</evidence>
<accession>A0A850Q512</accession>
<gene>
    <name evidence="1" type="ORF">HJ536_00020</name>
</gene>
<comment type="caution">
    <text evidence="1">The sequence shown here is derived from an EMBL/GenBank/DDBJ whole genome shotgun (WGS) entry which is preliminary data.</text>
</comment>
<dbReference type="AlphaFoldDB" id="A0A850Q512"/>
<dbReference type="Pfam" id="PF07277">
    <property type="entry name" value="SapC"/>
    <property type="match status" value="1"/>
</dbReference>
<organism evidence="1 2">
    <name type="scientific">Donghicola mangrovi</name>
    <dbReference type="NCBI Taxonomy" id="2729614"/>
    <lineage>
        <taxon>Bacteria</taxon>
        <taxon>Pseudomonadati</taxon>
        <taxon>Pseudomonadota</taxon>
        <taxon>Alphaproteobacteria</taxon>
        <taxon>Rhodobacterales</taxon>
        <taxon>Roseobacteraceae</taxon>
        <taxon>Donghicola</taxon>
    </lineage>
</organism>
<protein>
    <submittedName>
        <fullName evidence="1">SapC family protein</fullName>
    </submittedName>
</protein>
<dbReference type="RefSeq" id="WP_177156265.1">
    <property type="nucleotide sequence ID" value="NZ_JABCJE010000001.1"/>
</dbReference>
<dbReference type="EMBL" id="JABCJE010000001">
    <property type="protein sequence ID" value="NVO21730.1"/>
    <property type="molecule type" value="Genomic_DNA"/>
</dbReference>
<dbReference type="Proteomes" id="UP000592216">
    <property type="component" value="Unassembled WGS sequence"/>
</dbReference>
<reference evidence="1 2" key="1">
    <citation type="submission" date="2020-04" db="EMBL/GenBank/DDBJ databases">
        <title>Donghicola sp., a member of the Rhodobacteraceae family isolated from mangrove forest in Thailand.</title>
        <authorList>
            <person name="Charoenyingcharoen P."/>
            <person name="Yukphan P."/>
        </authorList>
    </citation>
    <scope>NUCLEOTIDE SEQUENCE [LARGE SCALE GENOMIC DNA]</scope>
    <source>
        <strain evidence="1 2">B5-SW-15</strain>
    </source>
</reference>
<evidence type="ECO:0000313" key="1">
    <source>
        <dbReference type="EMBL" id="NVO21730.1"/>
    </source>
</evidence>